<accession>A0ABT5TXR4</accession>
<dbReference type="PANTHER" id="PTHR12001">
    <property type="entry name" value="GERANYLGERANYL PYROPHOSPHATE SYNTHASE"/>
    <property type="match status" value="1"/>
</dbReference>
<evidence type="ECO:0000256" key="6">
    <source>
        <dbReference type="RuleBase" id="RU004466"/>
    </source>
</evidence>
<keyword evidence="4" id="KW-0479">Metal-binding</keyword>
<evidence type="ECO:0000313" key="7">
    <source>
        <dbReference type="EMBL" id="MDD9205661.1"/>
    </source>
</evidence>
<dbReference type="Gene3D" id="1.10.600.10">
    <property type="entry name" value="Farnesyl Diphosphate Synthase"/>
    <property type="match status" value="1"/>
</dbReference>
<dbReference type="Pfam" id="PF00348">
    <property type="entry name" value="polyprenyl_synt"/>
    <property type="match status" value="1"/>
</dbReference>
<comment type="similarity">
    <text evidence="2 6">Belongs to the FPP/GGPP synthase family.</text>
</comment>
<evidence type="ECO:0000256" key="4">
    <source>
        <dbReference type="ARBA" id="ARBA00022723"/>
    </source>
</evidence>
<dbReference type="SUPFAM" id="SSF48576">
    <property type="entry name" value="Terpenoid synthases"/>
    <property type="match status" value="1"/>
</dbReference>
<dbReference type="InterPro" id="IPR000092">
    <property type="entry name" value="Polyprenyl_synt"/>
</dbReference>
<dbReference type="InterPro" id="IPR008949">
    <property type="entry name" value="Isoprenoid_synthase_dom_sf"/>
</dbReference>
<dbReference type="PROSITE" id="PS00723">
    <property type="entry name" value="POLYPRENYL_SYNTHASE_1"/>
    <property type="match status" value="1"/>
</dbReference>
<comment type="caution">
    <text evidence="7">The sequence shown here is derived from an EMBL/GenBank/DDBJ whole genome shotgun (WGS) entry which is preliminary data.</text>
</comment>
<comment type="cofactor">
    <cofactor evidence="1">
        <name>Mg(2+)</name>
        <dbReference type="ChEBI" id="CHEBI:18420"/>
    </cofactor>
</comment>
<organism evidence="7 8">
    <name type="scientific">Georgenia halotolerans</name>
    <dbReference type="NCBI Taxonomy" id="3028317"/>
    <lineage>
        <taxon>Bacteria</taxon>
        <taxon>Bacillati</taxon>
        <taxon>Actinomycetota</taxon>
        <taxon>Actinomycetes</taxon>
        <taxon>Micrococcales</taxon>
        <taxon>Bogoriellaceae</taxon>
        <taxon>Georgenia</taxon>
    </lineage>
</organism>
<keyword evidence="5" id="KW-0460">Magnesium</keyword>
<evidence type="ECO:0000256" key="3">
    <source>
        <dbReference type="ARBA" id="ARBA00022679"/>
    </source>
</evidence>
<dbReference type="Proteomes" id="UP001165561">
    <property type="component" value="Unassembled WGS sequence"/>
</dbReference>
<sequence length="362" mass="38749">MQSDLLTAVRGLVTERLVRALEEHTAPFTQLGAPMADLLRPAQDLLAGGKRLRALLCAAGWSAAHGDLEHVRDDAVVRAGAALELFQAAALVHDDVMDGSLLRRGMPAAHRRFAADHDRQGWLGDPSAYGEAGAILLGDLLLTVSSMEMDLARALAPDGPRVRAVYDLMVSEVAVGQYLDIRAQARPWDDDPRAAVERALQVVRHKSARYSVEHPLVLGAALAGAEEHLLARLAEVGLPLGEAFQLRDDDLGVFGDPEVTGKPAGEDLREGKRTVLVALAMERLGEQDRRYLESMLGRPDLGPDQVAGLQGLLQGCGAVAAHEELIEERATAGLRAVAAAGLARDVEEAFVELAHALTRRSA</sequence>
<dbReference type="CDD" id="cd00685">
    <property type="entry name" value="Trans_IPPS_HT"/>
    <property type="match status" value="1"/>
</dbReference>
<gene>
    <name evidence="7" type="ORF">PU560_04150</name>
</gene>
<proteinExistence type="inferred from homology"/>
<name>A0ABT5TXR4_9MICO</name>
<reference evidence="7" key="1">
    <citation type="submission" date="2023-02" db="EMBL/GenBank/DDBJ databases">
        <title>Georgenia sp.10Sc9-8, isolated from a soil sample collected from the Taklamakan desert.</title>
        <authorList>
            <person name="Liu S."/>
        </authorList>
    </citation>
    <scope>NUCLEOTIDE SEQUENCE</scope>
    <source>
        <strain evidence="7">10Sc9-8</strain>
    </source>
</reference>
<evidence type="ECO:0000313" key="8">
    <source>
        <dbReference type="Proteomes" id="UP001165561"/>
    </source>
</evidence>
<dbReference type="InterPro" id="IPR033749">
    <property type="entry name" value="Polyprenyl_synt_CS"/>
</dbReference>
<dbReference type="SFLD" id="SFLDS00005">
    <property type="entry name" value="Isoprenoid_Synthase_Type_I"/>
    <property type="match status" value="1"/>
</dbReference>
<protein>
    <submittedName>
        <fullName evidence="7">Polyprenyl synthetase family protein</fullName>
    </submittedName>
</protein>
<dbReference type="PANTHER" id="PTHR12001:SF85">
    <property type="entry name" value="SHORT CHAIN ISOPRENYL DIPHOSPHATE SYNTHASE"/>
    <property type="match status" value="1"/>
</dbReference>
<evidence type="ECO:0000256" key="5">
    <source>
        <dbReference type="ARBA" id="ARBA00022842"/>
    </source>
</evidence>
<keyword evidence="8" id="KW-1185">Reference proteome</keyword>
<evidence type="ECO:0000256" key="1">
    <source>
        <dbReference type="ARBA" id="ARBA00001946"/>
    </source>
</evidence>
<keyword evidence="3 6" id="KW-0808">Transferase</keyword>
<evidence type="ECO:0000256" key="2">
    <source>
        <dbReference type="ARBA" id="ARBA00006706"/>
    </source>
</evidence>
<dbReference type="EMBL" id="JARACI010000599">
    <property type="protein sequence ID" value="MDD9205661.1"/>
    <property type="molecule type" value="Genomic_DNA"/>
</dbReference>